<dbReference type="PROSITE" id="PS50030">
    <property type="entry name" value="UBA"/>
    <property type="match status" value="1"/>
</dbReference>
<feature type="domain" description="UBA" evidence="2">
    <location>
        <begin position="295"/>
        <end position="339"/>
    </location>
</feature>
<dbReference type="PANTHER" id="PTHR10677">
    <property type="entry name" value="UBIQUILIN"/>
    <property type="match status" value="1"/>
</dbReference>
<feature type="region of interest" description="Disordered" evidence="1">
    <location>
        <begin position="243"/>
        <end position="277"/>
    </location>
</feature>
<evidence type="ECO:0000256" key="1">
    <source>
        <dbReference type="SAM" id="MobiDB-lite"/>
    </source>
</evidence>
<dbReference type="AlphaFoldDB" id="A0AAD9BZV9"/>
<dbReference type="Gene3D" id="1.10.8.10">
    <property type="entry name" value="DNA helicase RuvA subunit, C-terminal domain"/>
    <property type="match status" value="1"/>
</dbReference>
<dbReference type="SUPFAM" id="SSF46934">
    <property type="entry name" value="UBA-like"/>
    <property type="match status" value="1"/>
</dbReference>
<feature type="compositionally biased region" description="Low complexity" evidence="1">
    <location>
        <begin position="243"/>
        <end position="264"/>
    </location>
</feature>
<evidence type="ECO:0000313" key="3">
    <source>
        <dbReference type="EMBL" id="KAK1890924.1"/>
    </source>
</evidence>
<proteinExistence type="predicted"/>
<dbReference type="Proteomes" id="UP001228049">
    <property type="component" value="Unassembled WGS sequence"/>
</dbReference>
<evidence type="ECO:0000313" key="4">
    <source>
        <dbReference type="Proteomes" id="UP001228049"/>
    </source>
</evidence>
<dbReference type="InterPro" id="IPR015940">
    <property type="entry name" value="UBA"/>
</dbReference>
<sequence length="343" mass="36588">MSKTPKKIKLEVAMTSSEWHLSLKMMDQPKSTFHFPDMMPGDVPPGGYRIATVKQLVAAQIPDSFPDPELIEFVHCDLARVREPLRACEQSNSSQGVQETQFIKYHRGHTRARLDPVALGVLQDKDLFVQFTDPSMLDVLVSSHPALVNAIILVLHSVAGSMPAQASASSSRNVSASSYSDMPGGFMFEGMSDDEDDFQSGSPAGPSHRAGGSAGIRPVSLSHSGATGPRPITQSELATALALASTPDSSAVTPTTSSQSDPSSGVAPMPAGTPVSNDLFSQALQQALQASNMSALQGRWQSQMQQLRDMGIQDEDLMLRVLQATDGDIQSALELIFAGGPRL</sequence>
<comment type="caution">
    <text evidence="3">The sequence shown here is derived from an EMBL/GenBank/DDBJ whole genome shotgun (WGS) entry which is preliminary data.</text>
</comment>
<protein>
    <submittedName>
        <fullName evidence="3">Ubiquitin-like protein 7</fullName>
    </submittedName>
</protein>
<dbReference type="InterPro" id="IPR009060">
    <property type="entry name" value="UBA-like_sf"/>
</dbReference>
<organism evidence="3 4">
    <name type="scientific">Dissostichus eleginoides</name>
    <name type="common">Patagonian toothfish</name>
    <name type="synonym">Dissostichus amissus</name>
    <dbReference type="NCBI Taxonomy" id="100907"/>
    <lineage>
        <taxon>Eukaryota</taxon>
        <taxon>Metazoa</taxon>
        <taxon>Chordata</taxon>
        <taxon>Craniata</taxon>
        <taxon>Vertebrata</taxon>
        <taxon>Euteleostomi</taxon>
        <taxon>Actinopterygii</taxon>
        <taxon>Neopterygii</taxon>
        <taxon>Teleostei</taxon>
        <taxon>Neoteleostei</taxon>
        <taxon>Acanthomorphata</taxon>
        <taxon>Eupercaria</taxon>
        <taxon>Perciformes</taxon>
        <taxon>Notothenioidei</taxon>
        <taxon>Nototheniidae</taxon>
        <taxon>Dissostichus</taxon>
    </lineage>
</organism>
<dbReference type="InterPro" id="IPR047878">
    <property type="entry name" value="UBL7_UBA"/>
</dbReference>
<reference evidence="3" key="1">
    <citation type="submission" date="2023-04" db="EMBL/GenBank/DDBJ databases">
        <title>Chromosome-level genome of Chaenocephalus aceratus.</title>
        <authorList>
            <person name="Park H."/>
        </authorList>
    </citation>
    <scope>NUCLEOTIDE SEQUENCE</scope>
    <source>
        <strain evidence="3">DE</strain>
        <tissue evidence="3">Muscle</tissue>
    </source>
</reference>
<dbReference type="GO" id="GO:0005829">
    <property type="term" value="C:cytosol"/>
    <property type="evidence" value="ECO:0007669"/>
    <property type="project" value="TreeGrafter"/>
</dbReference>
<feature type="region of interest" description="Disordered" evidence="1">
    <location>
        <begin position="185"/>
        <end position="231"/>
    </location>
</feature>
<dbReference type="InterPro" id="IPR015496">
    <property type="entry name" value="Ubiquilin"/>
</dbReference>
<dbReference type="GO" id="GO:0031593">
    <property type="term" value="F:polyubiquitin modification-dependent protein binding"/>
    <property type="evidence" value="ECO:0007669"/>
    <property type="project" value="TreeGrafter"/>
</dbReference>
<name>A0AAD9BZV9_DISEL</name>
<gene>
    <name evidence="3" type="ORF">KUDE01_009755</name>
</gene>
<dbReference type="CDD" id="cd14326">
    <property type="entry name" value="UBA_UBL7"/>
    <property type="match status" value="1"/>
</dbReference>
<keyword evidence="4" id="KW-1185">Reference proteome</keyword>
<accession>A0AAD9BZV9</accession>
<dbReference type="PANTHER" id="PTHR10677:SF25">
    <property type="entry name" value="UBIQUITIN-LIKE PROTEIN 7"/>
    <property type="match status" value="1"/>
</dbReference>
<dbReference type="EMBL" id="JASDAP010000015">
    <property type="protein sequence ID" value="KAK1890924.1"/>
    <property type="molecule type" value="Genomic_DNA"/>
</dbReference>
<dbReference type="FunFam" id="1.10.8.10:FF:000192">
    <property type="entry name" value="Ubiquitin-like 7b (bone marrow stromal cell-derived)"/>
    <property type="match status" value="1"/>
</dbReference>
<dbReference type="GO" id="GO:0006511">
    <property type="term" value="P:ubiquitin-dependent protein catabolic process"/>
    <property type="evidence" value="ECO:0007669"/>
    <property type="project" value="TreeGrafter"/>
</dbReference>
<evidence type="ECO:0000259" key="2">
    <source>
        <dbReference type="PROSITE" id="PS50030"/>
    </source>
</evidence>
<dbReference type="SMART" id="SM00165">
    <property type="entry name" value="UBA"/>
    <property type="match status" value="1"/>
</dbReference>